<dbReference type="InterPro" id="IPR005467">
    <property type="entry name" value="His_kinase_dom"/>
</dbReference>
<dbReference type="SUPFAM" id="SSF55874">
    <property type="entry name" value="ATPase domain of HSP90 chaperone/DNA topoisomerase II/histidine kinase"/>
    <property type="match status" value="1"/>
</dbReference>
<feature type="transmembrane region" description="Helical" evidence="7">
    <location>
        <begin position="30"/>
        <end position="50"/>
    </location>
</feature>
<dbReference type="Gene3D" id="3.30.565.10">
    <property type="entry name" value="Histidine kinase-like ATPase, C-terminal domain"/>
    <property type="match status" value="1"/>
</dbReference>
<dbReference type="InterPro" id="IPR000700">
    <property type="entry name" value="PAS-assoc_C"/>
</dbReference>
<dbReference type="InterPro" id="IPR001610">
    <property type="entry name" value="PAC"/>
</dbReference>
<dbReference type="RefSeq" id="WP_207862675.1">
    <property type="nucleotide sequence ID" value="NZ_JAFREP010000041.1"/>
</dbReference>
<feature type="domain" description="PAS" evidence="9">
    <location>
        <begin position="542"/>
        <end position="615"/>
    </location>
</feature>
<keyword evidence="4" id="KW-0808">Transferase</keyword>
<organism evidence="11 12">
    <name type="scientific">Acanthopleuribacter pedis</name>
    <dbReference type="NCBI Taxonomy" id="442870"/>
    <lineage>
        <taxon>Bacteria</taxon>
        <taxon>Pseudomonadati</taxon>
        <taxon>Acidobacteriota</taxon>
        <taxon>Holophagae</taxon>
        <taxon>Acanthopleuribacterales</taxon>
        <taxon>Acanthopleuribacteraceae</taxon>
        <taxon>Acanthopleuribacter</taxon>
    </lineage>
</organism>
<comment type="catalytic activity">
    <reaction evidence="1">
        <text>ATP + protein L-histidine = ADP + protein N-phospho-L-histidine.</text>
        <dbReference type="EC" id="2.7.13.3"/>
    </reaction>
</comment>
<dbReference type="GO" id="GO:0000155">
    <property type="term" value="F:phosphorelay sensor kinase activity"/>
    <property type="evidence" value="ECO:0007669"/>
    <property type="project" value="InterPro"/>
</dbReference>
<keyword evidence="7" id="KW-0472">Membrane</keyword>
<feature type="domain" description="Histidine kinase" evidence="8">
    <location>
        <begin position="684"/>
        <end position="898"/>
    </location>
</feature>
<dbReference type="CDD" id="cd00130">
    <property type="entry name" value="PAS"/>
    <property type="match status" value="3"/>
</dbReference>
<keyword evidence="12" id="KW-1185">Reference proteome</keyword>
<dbReference type="Gene3D" id="3.30.450.20">
    <property type="entry name" value="PAS domain"/>
    <property type="match status" value="4"/>
</dbReference>
<evidence type="ECO:0000259" key="10">
    <source>
        <dbReference type="PROSITE" id="PS50113"/>
    </source>
</evidence>
<dbReference type="InterPro" id="IPR013656">
    <property type="entry name" value="PAS_4"/>
</dbReference>
<keyword evidence="7" id="KW-0812">Transmembrane</keyword>
<keyword evidence="6" id="KW-0175">Coiled coil</keyword>
<dbReference type="InterPro" id="IPR052162">
    <property type="entry name" value="Sensor_kinase/Photoreceptor"/>
</dbReference>
<dbReference type="NCBIfam" id="TIGR00229">
    <property type="entry name" value="sensory_box"/>
    <property type="match status" value="3"/>
</dbReference>
<feature type="domain" description="PAC" evidence="10">
    <location>
        <begin position="486"/>
        <end position="541"/>
    </location>
</feature>
<dbReference type="SMART" id="SM00387">
    <property type="entry name" value="HATPase_c"/>
    <property type="match status" value="1"/>
</dbReference>
<evidence type="ECO:0000256" key="6">
    <source>
        <dbReference type="SAM" id="Coils"/>
    </source>
</evidence>
<dbReference type="SMART" id="SM00388">
    <property type="entry name" value="HisKA"/>
    <property type="match status" value="1"/>
</dbReference>
<keyword evidence="5" id="KW-0418">Kinase</keyword>
<dbReference type="Pfam" id="PF08448">
    <property type="entry name" value="PAS_4"/>
    <property type="match status" value="2"/>
</dbReference>
<evidence type="ECO:0000256" key="3">
    <source>
        <dbReference type="ARBA" id="ARBA00022553"/>
    </source>
</evidence>
<name>A0A8J7Q9Q2_9BACT</name>
<dbReference type="Pfam" id="PF25487">
    <property type="entry name" value="ETR1_N"/>
    <property type="match status" value="1"/>
</dbReference>
<dbReference type="PROSITE" id="PS50113">
    <property type="entry name" value="PAC"/>
    <property type="match status" value="2"/>
</dbReference>
<evidence type="ECO:0000256" key="4">
    <source>
        <dbReference type="ARBA" id="ARBA00022679"/>
    </source>
</evidence>
<dbReference type="Gene3D" id="1.10.287.130">
    <property type="match status" value="1"/>
</dbReference>
<feature type="domain" description="PAS" evidence="9">
    <location>
        <begin position="152"/>
        <end position="196"/>
    </location>
</feature>
<dbReference type="SMART" id="SM00091">
    <property type="entry name" value="PAS"/>
    <property type="match status" value="4"/>
</dbReference>
<dbReference type="InterPro" id="IPR058544">
    <property type="entry name" value="ETR1_N"/>
</dbReference>
<dbReference type="InterPro" id="IPR004358">
    <property type="entry name" value="Sig_transdc_His_kin-like_C"/>
</dbReference>
<comment type="caution">
    <text evidence="11">The sequence shown here is derived from an EMBL/GenBank/DDBJ whole genome shotgun (WGS) entry which is preliminary data.</text>
</comment>
<keyword evidence="3" id="KW-0597">Phosphoprotein</keyword>
<proteinExistence type="predicted"/>
<dbReference type="AlphaFoldDB" id="A0A8J7Q9Q2"/>
<dbReference type="InterPro" id="IPR000014">
    <property type="entry name" value="PAS"/>
</dbReference>
<protein>
    <recommendedName>
        <fullName evidence="2">histidine kinase</fullName>
        <ecNumber evidence="2">2.7.13.3</ecNumber>
    </recommendedName>
</protein>
<dbReference type="InterPro" id="IPR035965">
    <property type="entry name" value="PAS-like_dom_sf"/>
</dbReference>
<dbReference type="Pfam" id="PF08447">
    <property type="entry name" value="PAS_3"/>
    <property type="match status" value="2"/>
</dbReference>
<gene>
    <name evidence="11" type="ORF">J3U88_29780</name>
</gene>
<keyword evidence="7" id="KW-1133">Transmembrane helix</keyword>
<dbReference type="InterPro" id="IPR036890">
    <property type="entry name" value="HATPase_C_sf"/>
</dbReference>
<dbReference type="PANTHER" id="PTHR43304">
    <property type="entry name" value="PHYTOCHROME-LIKE PROTEIN CPH1"/>
    <property type="match status" value="1"/>
</dbReference>
<evidence type="ECO:0000313" key="11">
    <source>
        <dbReference type="EMBL" id="MBO1322702.1"/>
    </source>
</evidence>
<feature type="transmembrane region" description="Helical" evidence="7">
    <location>
        <begin position="62"/>
        <end position="85"/>
    </location>
</feature>
<dbReference type="PROSITE" id="PS50112">
    <property type="entry name" value="PAS"/>
    <property type="match status" value="2"/>
</dbReference>
<dbReference type="SUPFAM" id="SSF55785">
    <property type="entry name" value="PYP-like sensor domain (PAS domain)"/>
    <property type="match status" value="4"/>
</dbReference>
<feature type="coiled-coil region" evidence="6">
    <location>
        <begin position="126"/>
        <end position="153"/>
    </location>
</feature>
<evidence type="ECO:0000256" key="7">
    <source>
        <dbReference type="SAM" id="Phobius"/>
    </source>
</evidence>
<dbReference type="InterPro" id="IPR003594">
    <property type="entry name" value="HATPase_dom"/>
</dbReference>
<evidence type="ECO:0000313" key="12">
    <source>
        <dbReference type="Proteomes" id="UP000664417"/>
    </source>
</evidence>
<dbReference type="PROSITE" id="PS50109">
    <property type="entry name" value="HIS_KIN"/>
    <property type="match status" value="1"/>
</dbReference>
<evidence type="ECO:0000256" key="1">
    <source>
        <dbReference type="ARBA" id="ARBA00000085"/>
    </source>
</evidence>
<accession>A0A8J7Q9Q2</accession>
<reference evidence="11" key="1">
    <citation type="submission" date="2021-03" db="EMBL/GenBank/DDBJ databases">
        <authorList>
            <person name="Wang G."/>
        </authorList>
    </citation>
    <scope>NUCLEOTIDE SEQUENCE</scope>
    <source>
        <strain evidence="11">KCTC 12899</strain>
    </source>
</reference>
<dbReference type="Proteomes" id="UP000664417">
    <property type="component" value="Unassembled WGS sequence"/>
</dbReference>
<evidence type="ECO:0000259" key="9">
    <source>
        <dbReference type="PROSITE" id="PS50112"/>
    </source>
</evidence>
<dbReference type="PANTHER" id="PTHR43304:SF1">
    <property type="entry name" value="PAC DOMAIN-CONTAINING PROTEIN"/>
    <property type="match status" value="1"/>
</dbReference>
<dbReference type="PRINTS" id="PR00344">
    <property type="entry name" value="BCTRLSENSOR"/>
</dbReference>
<dbReference type="Pfam" id="PF02518">
    <property type="entry name" value="HATPase_c"/>
    <property type="match status" value="1"/>
</dbReference>
<dbReference type="EMBL" id="JAFREP010000041">
    <property type="protein sequence ID" value="MBO1322702.1"/>
    <property type="molecule type" value="Genomic_DNA"/>
</dbReference>
<feature type="domain" description="PAC" evidence="10">
    <location>
        <begin position="620"/>
        <end position="673"/>
    </location>
</feature>
<evidence type="ECO:0000259" key="8">
    <source>
        <dbReference type="PROSITE" id="PS50109"/>
    </source>
</evidence>
<dbReference type="CDD" id="cd00082">
    <property type="entry name" value="HisKA"/>
    <property type="match status" value="1"/>
</dbReference>
<dbReference type="Pfam" id="PF00512">
    <property type="entry name" value="HisKA"/>
    <property type="match status" value="1"/>
</dbReference>
<dbReference type="InterPro" id="IPR013655">
    <property type="entry name" value="PAS_fold_3"/>
</dbReference>
<evidence type="ECO:0000256" key="2">
    <source>
        <dbReference type="ARBA" id="ARBA00012438"/>
    </source>
</evidence>
<dbReference type="SUPFAM" id="SSF47384">
    <property type="entry name" value="Homodimeric domain of signal transducing histidine kinase"/>
    <property type="match status" value="1"/>
</dbReference>
<dbReference type="EC" id="2.7.13.3" evidence="2"/>
<evidence type="ECO:0000256" key="5">
    <source>
        <dbReference type="ARBA" id="ARBA00022777"/>
    </source>
</evidence>
<dbReference type="InterPro" id="IPR003661">
    <property type="entry name" value="HisK_dim/P_dom"/>
</dbReference>
<sequence length="898" mass="102313">MDFFLNLFSSEFMPHGHCFQWRPDILWTHVISDGVIALSYATIPATLAVFTAKRKDLQFRGVFILFALFILFCGATHAFQIYAVWEGAYRLTGLMKAMTAVVSLTTAVVLAKMVPVALKIPSPQQLRDANLRLKDAHDERIKAEKELSEQRKETLFRTIFAATPNGMALLDHSGRFLLANRAFGTMFGVEEVKVVGLSAQQVMSETVATSIMAYLDNHLAEAHHNDPLDRTIIECQAQPGRLLVAEVGFSPVEYKGDDLVIATFVDISQRRADEEALRRAKHRFERAVTGTRDGLWDWRLEDDQVWFSPHFCGLLGIEPNQENNPYSLAAWLSHAQPATRGALERALRNLADQEGGTLKQEHLFKTASGEYRWFETRARFSSAEHSTFVSGSISDIHPRKLVEMELEKQNVYLETILDNMRHGIFVIDVTEEQDFVFSAFNRAEEEMTGVSFEDAKNKRVEDLVPKYFPIEVAREIRARYQACYDRKGPYQYTEMLPLQGKETWWLTNLSPIVDESGQVTRIIGSTSEITQVKQLEQSMREREEFLQKVIDFSLNGLYIFNFQTRRNTFINPAYTRITGYEMQDLAAMEGNLTQLFHPESTEPLAAHIQEVLQSEAGQSTTMEYRFRHKNGHWIWCLSSDTVFSRDGDGKPVEMIGTFIDISSIKLANQRLRESNQELEQFAFVASHDLREPLRKVKSFGKLITKRYAENLPEKAADYFERMMSATDRMDRLIEDLLSLSRVATQQRSFEHCSLNAVLDQVLSDLSLLIKRKEARIERGALPGLFCDQLQMYQLFANLVGNSLKYTRTDVKPLIQIRLQSETPDRVVIEVCDNGIGYDGDASEQIFGIFKRLHGRDDYPGSGIGLAICRKIVERHEGTISAQGEPGKGARFVVSLPRR</sequence>
<dbReference type="InterPro" id="IPR036097">
    <property type="entry name" value="HisK_dim/P_sf"/>
</dbReference>
<dbReference type="SMART" id="SM00086">
    <property type="entry name" value="PAC"/>
    <property type="match status" value="4"/>
</dbReference>